<proteinExistence type="predicted"/>
<evidence type="ECO:0000313" key="3">
    <source>
        <dbReference type="Proteomes" id="UP001054945"/>
    </source>
</evidence>
<organism evidence="2 3">
    <name type="scientific">Caerostris extrusa</name>
    <name type="common">Bark spider</name>
    <name type="synonym">Caerostris bankana</name>
    <dbReference type="NCBI Taxonomy" id="172846"/>
    <lineage>
        <taxon>Eukaryota</taxon>
        <taxon>Metazoa</taxon>
        <taxon>Ecdysozoa</taxon>
        <taxon>Arthropoda</taxon>
        <taxon>Chelicerata</taxon>
        <taxon>Arachnida</taxon>
        <taxon>Araneae</taxon>
        <taxon>Araneomorphae</taxon>
        <taxon>Entelegynae</taxon>
        <taxon>Araneoidea</taxon>
        <taxon>Araneidae</taxon>
        <taxon>Caerostris</taxon>
    </lineage>
</organism>
<dbReference type="EMBL" id="BPLR01016314">
    <property type="protein sequence ID" value="GIY82980.1"/>
    <property type="molecule type" value="Genomic_DNA"/>
</dbReference>
<name>A0AAV4WNE3_CAEEX</name>
<sequence>TADDYACGSKLKEIKNSSSVTRNLTQPIDPKCDGKLIDHADVKEENVKKSWKGKQKEKGKEEEK</sequence>
<reference evidence="2 3" key="1">
    <citation type="submission" date="2021-06" db="EMBL/GenBank/DDBJ databases">
        <title>Caerostris extrusa draft genome.</title>
        <authorList>
            <person name="Kono N."/>
            <person name="Arakawa K."/>
        </authorList>
    </citation>
    <scope>NUCLEOTIDE SEQUENCE [LARGE SCALE GENOMIC DNA]</scope>
</reference>
<feature type="region of interest" description="Disordered" evidence="1">
    <location>
        <begin position="17"/>
        <end position="64"/>
    </location>
</feature>
<evidence type="ECO:0000313" key="2">
    <source>
        <dbReference type="EMBL" id="GIY82980.1"/>
    </source>
</evidence>
<dbReference type="AlphaFoldDB" id="A0AAV4WNE3"/>
<feature type="compositionally biased region" description="Polar residues" evidence="1">
    <location>
        <begin position="17"/>
        <end position="26"/>
    </location>
</feature>
<gene>
    <name evidence="2" type="ORF">CEXT_493871</name>
</gene>
<comment type="caution">
    <text evidence="2">The sequence shown here is derived from an EMBL/GenBank/DDBJ whole genome shotgun (WGS) entry which is preliminary data.</text>
</comment>
<feature type="compositionally biased region" description="Basic and acidic residues" evidence="1">
    <location>
        <begin position="30"/>
        <end position="64"/>
    </location>
</feature>
<protein>
    <submittedName>
        <fullName evidence="2">Uncharacterized protein</fullName>
    </submittedName>
</protein>
<accession>A0AAV4WNE3</accession>
<keyword evidence="3" id="KW-1185">Reference proteome</keyword>
<feature type="non-terminal residue" evidence="2">
    <location>
        <position position="1"/>
    </location>
</feature>
<evidence type="ECO:0000256" key="1">
    <source>
        <dbReference type="SAM" id="MobiDB-lite"/>
    </source>
</evidence>
<dbReference type="Proteomes" id="UP001054945">
    <property type="component" value="Unassembled WGS sequence"/>
</dbReference>